<feature type="region of interest" description="Disordered" evidence="2">
    <location>
        <begin position="291"/>
        <end position="349"/>
    </location>
</feature>
<dbReference type="InterPro" id="IPR023365">
    <property type="entry name" value="Sortase_dom-sf"/>
</dbReference>
<evidence type="ECO:0000256" key="1">
    <source>
        <dbReference type="ARBA" id="ARBA00022801"/>
    </source>
</evidence>
<evidence type="ECO:0000256" key="3">
    <source>
        <dbReference type="SAM" id="Phobius"/>
    </source>
</evidence>
<feature type="compositionally biased region" description="Basic and acidic residues" evidence="2">
    <location>
        <begin position="339"/>
        <end position="349"/>
    </location>
</feature>
<feature type="compositionally biased region" description="Basic and acidic residues" evidence="2">
    <location>
        <begin position="294"/>
        <end position="330"/>
    </location>
</feature>
<accession>W0FS25</accession>
<keyword evidence="3" id="KW-0472">Membrane</keyword>
<name>W0FS25_9BACT</name>
<evidence type="ECO:0000256" key="2">
    <source>
        <dbReference type="SAM" id="MobiDB-lite"/>
    </source>
</evidence>
<keyword evidence="1" id="KW-0378">Hydrolase</keyword>
<dbReference type="Pfam" id="PF04203">
    <property type="entry name" value="Sortase"/>
    <property type="match status" value="1"/>
</dbReference>
<dbReference type="SUPFAM" id="SSF63817">
    <property type="entry name" value="Sortase"/>
    <property type="match status" value="1"/>
</dbReference>
<dbReference type="InterPro" id="IPR005754">
    <property type="entry name" value="Sortase"/>
</dbReference>
<dbReference type="AlphaFoldDB" id="W0FS25"/>
<organism evidence="4">
    <name type="scientific">uncultured bacterium Contig1588_n_1603_cl</name>
    <dbReference type="NCBI Taxonomy" id="1393463"/>
    <lineage>
        <taxon>Bacteria</taxon>
        <taxon>environmental samples</taxon>
    </lineage>
</organism>
<proteinExistence type="predicted"/>
<dbReference type="EMBL" id="KC246875">
    <property type="protein sequence ID" value="AHF26324.1"/>
    <property type="molecule type" value="Genomic_DNA"/>
</dbReference>
<sequence>MKKFLAFLGILILVAAVAGYFLYPTIADQAGQAADAAVMRAYRAKAAVLTQEQTEDLFAEAAAYNETIETVRASDVFSAGTPRTSRDYLNRLNIHEGVIGELVIPGIGVSMPVYHNSMETPADEHLVHLETSDLPVVEGSSSVILAGPGILIPEGILGDIGLTGRRMLEDLDRLAPEDLLILNVADRTMVYRVREVQMLAPDGLEQADLAPAEGQQTLNIVTRRRDRRMLVQSDRITIAEARSVLDKEDSATDAEGWKNVLLLGSPVLLLGLLVMLLVELIKKRRYLLPGEGRNAGKREKKNREKLDNLPTEPIRKSEHEKDDHENRKPPADPGSDAGADQRPDGRNGG</sequence>
<reference evidence="4" key="1">
    <citation type="journal article" date="2013" name="PLoS ONE">
        <title>Metagenomic insights into the carbohydrate-active enzymes carried by the microorganisms adhering to solid digesta in the rumen of cows.</title>
        <authorList>
            <person name="Wang L."/>
            <person name="Hatem A."/>
            <person name="Catalyurek U.V."/>
            <person name="Morrison M."/>
            <person name="Yu Z."/>
        </authorList>
    </citation>
    <scope>NUCLEOTIDE SEQUENCE</scope>
</reference>
<evidence type="ECO:0000313" key="4">
    <source>
        <dbReference type="EMBL" id="AHF26324.1"/>
    </source>
</evidence>
<keyword evidence="3" id="KW-0812">Transmembrane</keyword>
<dbReference type="GO" id="GO:0016787">
    <property type="term" value="F:hydrolase activity"/>
    <property type="evidence" value="ECO:0007669"/>
    <property type="project" value="UniProtKB-KW"/>
</dbReference>
<dbReference type="Gene3D" id="2.40.260.10">
    <property type="entry name" value="Sortase"/>
    <property type="match status" value="1"/>
</dbReference>
<protein>
    <submittedName>
        <fullName evidence="4">Sortase</fullName>
    </submittedName>
</protein>
<feature type="transmembrane region" description="Helical" evidence="3">
    <location>
        <begin position="260"/>
        <end position="278"/>
    </location>
</feature>
<keyword evidence="3" id="KW-1133">Transmembrane helix</keyword>